<dbReference type="InterPro" id="IPR009003">
    <property type="entry name" value="Peptidase_S1_PA"/>
</dbReference>
<evidence type="ECO:0000313" key="11">
    <source>
        <dbReference type="RefSeq" id="XP_011293744.2"/>
    </source>
</evidence>
<dbReference type="SUPFAM" id="SSF50494">
    <property type="entry name" value="Trypsin-like serine proteases"/>
    <property type="match status" value="1"/>
</dbReference>
<feature type="domain" description="Peptidase S1" evidence="9">
    <location>
        <begin position="618"/>
        <end position="861"/>
    </location>
</feature>
<keyword evidence="3" id="KW-0378">Hydrolase</keyword>
<dbReference type="RefSeq" id="XP_058974010.1">
    <property type="nucleotide sequence ID" value="XM_059118027.1"/>
</dbReference>
<feature type="compositionally biased region" description="Low complexity" evidence="7">
    <location>
        <begin position="404"/>
        <end position="462"/>
    </location>
</feature>
<evidence type="ECO:0000313" key="12">
    <source>
        <dbReference type="RefSeq" id="XP_019893377.1"/>
    </source>
</evidence>
<name>A0A9J7DGY1_MUSDO</name>
<gene>
    <name evidence="11 12 13" type="primary">LOC101900798</name>
</gene>
<dbReference type="PROSITE" id="PS00135">
    <property type="entry name" value="TRYPSIN_SER"/>
    <property type="match status" value="1"/>
</dbReference>
<evidence type="ECO:0000256" key="4">
    <source>
        <dbReference type="ARBA" id="ARBA00022825"/>
    </source>
</evidence>
<dbReference type="Pfam" id="PF00089">
    <property type="entry name" value="Trypsin"/>
    <property type="match status" value="1"/>
</dbReference>
<keyword evidence="6" id="KW-1015">Disulfide bond</keyword>
<keyword evidence="10" id="KW-1185">Reference proteome</keyword>
<dbReference type="PANTHER" id="PTHR24252">
    <property type="entry name" value="ACROSIN-RELATED"/>
    <property type="match status" value="1"/>
</dbReference>
<feature type="compositionally biased region" description="Low complexity" evidence="7">
    <location>
        <begin position="486"/>
        <end position="567"/>
    </location>
</feature>
<evidence type="ECO:0000259" key="9">
    <source>
        <dbReference type="PROSITE" id="PS50240"/>
    </source>
</evidence>
<proteinExistence type="predicted"/>
<comment type="subcellular location">
    <subcellularLocation>
        <location evidence="1">Membrane</location>
        <topology evidence="1">Single-pass type II membrane protein</topology>
    </subcellularLocation>
</comment>
<dbReference type="PRINTS" id="PR00722">
    <property type="entry name" value="CHYMOTRYPSIN"/>
</dbReference>
<dbReference type="RefSeq" id="XP_019893377.1">
    <property type="nucleotide sequence ID" value="XM_020037818.1"/>
</dbReference>
<evidence type="ECO:0000256" key="8">
    <source>
        <dbReference type="SAM" id="Phobius"/>
    </source>
</evidence>
<feature type="transmembrane region" description="Helical" evidence="8">
    <location>
        <begin position="78"/>
        <end position="95"/>
    </location>
</feature>
<dbReference type="InterPro" id="IPR043504">
    <property type="entry name" value="Peptidase_S1_PA_chymotrypsin"/>
</dbReference>
<keyword evidence="8" id="KW-0472">Membrane</keyword>
<dbReference type="Proteomes" id="UP001652621">
    <property type="component" value="Unplaced"/>
</dbReference>
<dbReference type="GO" id="GO:0006508">
    <property type="term" value="P:proteolysis"/>
    <property type="evidence" value="ECO:0007669"/>
    <property type="project" value="UniProtKB-KW"/>
</dbReference>
<evidence type="ECO:0000256" key="7">
    <source>
        <dbReference type="SAM" id="MobiDB-lite"/>
    </source>
</evidence>
<dbReference type="SMART" id="SM00020">
    <property type="entry name" value="Tryp_SPc"/>
    <property type="match status" value="1"/>
</dbReference>
<dbReference type="PANTHER" id="PTHR24252:SF7">
    <property type="entry name" value="HYALIN"/>
    <property type="match status" value="1"/>
</dbReference>
<evidence type="ECO:0000313" key="10">
    <source>
        <dbReference type="Proteomes" id="UP001652621"/>
    </source>
</evidence>
<evidence type="ECO:0000256" key="1">
    <source>
        <dbReference type="ARBA" id="ARBA00004606"/>
    </source>
</evidence>
<dbReference type="GO" id="GO:0016020">
    <property type="term" value="C:membrane"/>
    <property type="evidence" value="ECO:0007669"/>
    <property type="project" value="UniProtKB-SubCell"/>
</dbReference>
<protein>
    <submittedName>
        <fullName evidence="11 12">Serine proteinase stubble</fullName>
    </submittedName>
</protein>
<dbReference type="OrthoDB" id="414661at2759"/>
<dbReference type="PROSITE" id="PS50240">
    <property type="entry name" value="TRYPSIN_DOM"/>
    <property type="match status" value="1"/>
</dbReference>
<keyword evidence="8" id="KW-0812">Transmembrane</keyword>
<keyword evidence="8" id="KW-1133">Transmembrane helix</keyword>
<evidence type="ECO:0000313" key="13">
    <source>
        <dbReference type="RefSeq" id="XP_058974010.1"/>
    </source>
</evidence>
<dbReference type="CDD" id="cd00190">
    <property type="entry name" value="Tryp_SPc"/>
    <property type="match status" value="1"/>
</dbReference>
<dbReference type="VEuPathDB" id="VectorBase:MDOMA2_019006"/>
<evidence type="ECO:0000256" key="5">
    <source>
        <dbReference type="ARBA" id="ARBA00022968"/>
    </source>
</evidence>
<dbReference type="CTD" id="20233"/>
<feature type="compositionally biased region" description="Polar residues" evidence="7">
    <location>
        <begin position="383"/>
        <end position="396"/>
    </location>
</feature>
<dbReference type="GO" id="GO:0004252">
    <property type="term" value="F:serine-type endopeptidase activity"/>
    <property type="evidence" value="ECO:0007669"/>
    <property type="project" value="InterPro"/>
</dbReference>
<dbReference type="KEGG" id="mde:101900798"/>
<dbReference type="RefSeq" id="XP_011293744.2">
    <property type="nucleotide sequence ID" value="XM_011295442.2"/>
</dbReference>
<dbReference type="InterPro" id="IPR001314">
    <property type="entry name" value="Peptidase_S1A"/>
</dbReference>
<keyword evidence="2" id="KW-0645">Protease</keyword>
<dbReference type="InterPro" id="IPR001254">
    <property type="entry name" value="Trypsin_dom"/>
</dbReference>
<dbReference type="GeneID" id="101900798"/>
<accession>A0A9J7DGY1</accession>
<dbReference type="AlphaFoldDB" id="A0A9J7DGY1"/>
<keyword evidence="4" id="KW-0720">Serine protease</keyword>
<evidence type="ECO:0000256" key="2">
    <source>
        <dbReference type="ARBA" id="ARBA00022670"/>
    </source>
</evidence>
<dbReference type="Gene3D" id="2.40.10.10">
    <property type="entry name" value="Trypsin-like serine proteases"/>
    <property type="match status" value="1"/>
</dbReference>
<evidence type="ECO:0000256" key="6">
    <source>
        <dbReference type="ARBA" id="ARBA00023157"/>
    </source>
</evidence>
<organism evidence="10 13">
    <name type="scientific">Musca domestica</name>
    <name type="common">House fly</name>
    <dbReference type="NCBI Taxonomy" id="7370"/>
    <lineage>
        <taxon>Eukaryota</taxon>
        <taxon>Metazoa</taxon>
        <taxon>Ecdysozoa</taxon>
        <taxon>Arthropoda</taxon>
        <taxon>Hexapoda</taxon>
        <taxon>Insecta</taxon>
        <taxon>Pterygota</taxon>
        <taxon>Neoptera</taxon>
        <taxon>Endopterygota</taxon>
        <taxon>Diptera</taxon>
        <taxon>Brachycera</taxon>
        <taxon>Muscomorpha</taxon>
        <taxon>Muscoidea</taxon>
        <taxon>Muscidae</taxon>
        <taxon>Musca</taxon>
    </lineage>
</organism>
<dbReference type="InterPro" id="IPR033116">
    <property type="entry name" value="TRYPSIN_SER"/>
</dbReference>
<sequence>MRKHRYSRQWLVSQGEDDSVKGRRGVLHQNARPAPSPAQLDILEVVHVTGRSKCERQGYTTRTARSHLRLSERSGDRFYQILEVLLAIVLVNFLACRLTDFPMAVAAFGYGAPAASFPSHNLQGNFGGSHQPYTDSDEIEDPYYRQAHSIGGSAFGYNGLQLQHNLDDNLLRSQNFKISPKPCSVGRIEGTCMFVWECIKSEGRHVGMCVDSFMFGSCCAHNYTDNIVLPNTFSYTRPTKPIGMGSMNHRPRPPQHPHKPSIIGMTTIERPHGAGTLVIRPSGPHHQGPLVRPQQSKPSYSTATGLVTSTTTDNPTLIWTSSAGQGDLQSSASISSATTINHQQHWHLTTEPNFITKPRPPAWDKPGTFRPKPPKPSKKPIMPSQTDWHTTQSQVAYISPSYGSYSTRKPTTTTISPTLSSTTTWKTNATSTTTTSTTALTPSSSTTTTSSTSTTTTTMNKTKPQFVGQNSRPTTVPASSFTYAKPTSSSSAATTTAVTTPISTSSPRPPSSSSTATTTTAFNTKKPATTTMTTATTAGVLPTKTTTQRPTSSSRPYTTTSSTSPSSALHTLPATNISAIESNEIADNSVDGGDVIKTVSAARSECGVPVLTRPETRIVGGKSAAFGRWPWQVSVRRTSFFGFSSTHRCGGALINENWIATAGHCVDDLLISQIRIRVGEYDFAHVQEQLPYIERGVSKKIVHPQYNFFTYEYDLALVKMEQPLEFAPHVSPICLPETDSLLIGMNATVTGWGRLSEGGTLPSVLQEVSVPIVSNDNCKSMFLRAGRQEFIPEIFLCAGYENGGQDSCQGDSGGPLQVKSQNGHYFLAGIISWGIGCAEANLPGVCTRISKFVPWIMENVT</sequence>
<evidence type="ECO:0000256" key="3">
    <source>
        <dbReference type="ARBA" id="ARBA00022801"/>
    </source>
</evidence>
<feature type="compositionally biased region" description="Polar residues" evidence="7">
    <location>
        <begin position="467"/>
        <end position="482"/>
    </location>
</feature>
<dbReference type="FunFam" id="2.40.10.10:FF:000006">
    <property type="entry name" value="Serine proteinase stubble"/>
    <property type="match status" value="1"/>
</dbReference>
<feature type="region of interest" description="Disordered" evidence="7">
    <location>
        <begin position="352"/>
        <end position="572"/>
    </location>
</feature>
<reference evidence="13" key="1">
    <citation type="submission" date="2025-05" db="UniProtKB">
        <authorList>
            <consortium name="RefSeq"/>
        </authorList>
    </citation>
    <scope>IDENTIFICATION</scope>
    <source>
        <strain evidence="11 12">Aabys</strain>
        <tissue evidence="13">Whole body</tissue>
    </source>
</reference>
<keyword evidence="5" id="KW-0735">Signal-anchor</keyword>